<dbReference type="GO" id="GO:0007155">
    <property type="term" value="P:cell adhesion"/>
    <property type="evidence" value="ECO:0007669"/>
    <property type="project" value="InterPro"/>
</dbReference>
<dbReference type="PRINTS" id="PR01021">
    <property type="entry name" value="OMPADOMAIN"/>
</dbReference>
<sequence>MKKIVLSLFLVAIATSNINAQEKPYNKWSLDFNGGLTKPAKPMTPGYYSETFESFYHVDAGVRYMFNNKFGLKVDFGYDDMKNGKNSLDFKTKYYRTNIQGVANLGRIMNFEDWTRVFNLQAHAGFGYSWMTNDYFKGTDEMGNVMAGLTGQIKLGKRVALNADFTMIKNIEQDWTFDGRTDGVKKLRTFEGTLYNATLGLSFYLGGAKEHADWYVSTPAAVNLDEIHNELEEIQTKLTDVDDKMKDSDNDGTPDYLDKCINVPGAVDNHGCPWPDKDKDGVPDHLDECPELAGPRSNNGCPQMEKKDIDVLNGYAKTILFNTNQSTFQTQSYVVLDGIIKKMKEFPNSKFYIKGYTDSTGSTSINLPLSDARANAVKDYLVKNGIKSDRLVAKGYGSADPIDTNKTAQGRANNRRTEIILIK</sequence>
<gene>
    <name evidence="9" type="ORF">EG240_06350</name>
</gene>
<dbReference type="SUPFAM" id="SSF103647">
    <property type="entry name" value="TSP type-3 repeat"/>
    <property type="match status" value="1"/>
</dbReference>
<dbReference type="InterPro" id="IPR006664">
    <property type="entry name" value="OMP_bac"/>
</dbReference>
<evidence type="ECO:0000256" key="1">
    <source>
        <dbReference type="ARBA" id="ARBA00004442"/>
    </source>
</evidence>
<dbReference type="PANTHER" id="PTHR30329:SF21">
    <property type="entry name" value="LIPOPROTEIN YIAD-RELATED"/>
    <property type="match status" value="1"/>
</dbReference>
<feature type="signal peptide" evidence="7">
    <location>
        <begin position="1"/>
        <end position="20"/>
    </location>
</feature>
<proteinExistence type="predicted"/>
<dbReference type="EMBL" id="RQVQ01000011">
    <property type="protein sequence ID" value="RRJ91288.1"/>
    <property type="molecule type" value="Genomic_DNA"/>
</dbReference>
<dbReference type="Gene3D" id="3.30.1330.60">
    <property type="entry name" value="OmpA-like domain"/>
    <property type="match status" value="1"/>
</dbReference>
<dbReference type="OrthoDB" id="1522982at2"/>
<evidence type="ECO:0000256" key="6">
    <source>
        <dbReference type="SAM" id="Coils"/>
    </source>
</evidence>
<dbReference type="InterPro" id="IPR028974">
    <property type="entry name" value="TSP_type-3_rpt"/>
</dbReference>
<dbReference type="InterPro" id="IPR006665">
    <property type="entry name" value="OmpA-like"/>
</dbReference>
<dbReference type="InterPro" id="IPR003367">
    <property type="entry name" value="Thrombospondin_3-like_rpt"/>
</dbReference>
<dbReference type="PANTHER" id="PTHR30329">
    <property type="entry name" value="STATOR ELEMENT OF FLAGELLAR MOTOR COMPLEX"/>
    <property type="match status" value="1"/>
</dbReference>
<comment type="caution">
    <text evidence="9">The sequence shown here is derived from an EMBL/GenBank/DDBJ whole genome shotgun (WGS) entry which is preliminary data.</text>
</comment>
<dbReference type="GO" id="GO:0005509">
    <property type="term" value="F:calcium ion binding"/>
    <property type="evidence" value="ECO:0007669"/>
    <property type="project" value="InterPro"/>
</dbReference>
<keyword evidence="2 7" id="KW-0732">Signal</keyword>
<feature type="chain" id="PRO_5018037071" description="OmpA-like domain-containing protein" evidence="7">
    <location>
        <begin position="21"/>
        <end position="423"/>
    </location>
</feature>
<dbReference type="Proteomes" id="UP000275719">
    <property type="component" value="Unassembled WGS sequence"/>
</dbReference>
<keyword evidence="3 5" id="KW-0472">Membrane</keyword>
<evidence type="ECO:0000313" key="9">
    <source>
        <dbReference type="EMBL" id="RRJ91288.1"/>
    </source>
</evidence>
<accession>A0A3P3WA26</accession>
<comment type="subcellular location">
    <subcellularLocation>
        <location evidence="1">Cell outer membrane</location>
    </subcellularLocation>
</comment>
<keyword evidence="4" id="KW-0998">Cell outer membrane</keyword>
<dbReference type="AlphaFoldDB" id="A0A3P3WA26"/>
<dbReference type="Gene3D" id="2.40.160.20">
    <property type="match status" value="1"/>
</dbReference>
<organism evidence="9 10">
    <name type="scientific">Paenimyroides tangerinum</name>
    <dbReference type="NCBI Taxonomy" id="2488728"/>
    <lineage>
        <taxon>Bacteria</taxon>
        <taxon>Pseudomonadati</taxon>
        <taxon>Bacteroidota</taxon>
        <taxon>Flavobacteriia</taxon>
        <taxon>Flavobacteriales</taxon>
        <taxon>Flavobacteriaceae</taxon>
        <taxon>Paenimyroides</taxon>
    </lineage>
</organism>
<keyword evidence="6" id="KW-0175">Coiled coil</keyword>
<reference evidence="9 10" key="1">
    <citation type="submission" date="2018-11" db="EMBL/GenBank/DDBJ databases">
        <title>Flavobacterium sp. nov., YIM 102701-2 draft genome.</title>
        <authorList>
            <person name="Li G."/>
            <person name="Jiang Y."/>
        </authorList>
    </citation>
    <scope>NUCLEOTIDE SEQUENCE [LARGE SCALE GENOMIC DNA]</scope>
    <source>
        <strain evidence="9 10">YIM 102701-2</strain>
    </source>
</reference>
<evidence type="ECO:0000256" key="4">
    <source>
        <dbReference type="ARBA" id="ARBA00023237"/>
    </source>
</evidence>
<dbReference type="GO" id="GO:0009279">
    <property type="term" value="C:cell outer membrane"/>
    <property type="evidence" value="ECO:0007669"/>
    <property type="project" value="UniProtKB-SubCell"/>
</dbReference>
<dbReference type="Gene3D" id="4.10.1080.10">
    <property type="entry name" value="TSP type-3 repeat"/>
    <property type="match status" value="1"/>
</dbReference>
<evidence type="ECO:0000256" key="5">
    <source>
        <dbReference type="PROSITE-ProRule" id="PRU00473"/>
    </source>
</evidence>
<keyword evidence="10" id="KW-1185">Reference proteome</keyword>
<dbReference type="Pfam" id="PF02412">
    <property type="entry name" value="TSP_3"/>
    <property type="match status" value="2"/>
</dbReference>
<dbReference type="RefSeq" id="WP_125018556.1">
    <property type="nucleotide sequence ID" value="NZ_RQVQ01000011.1"/>
</dbReference>
<evidence type="ECO:0000313" key="10">
    <source>
        <dbReference type="Proteomes" id="UP000275719"/>
    </source>
</evidence>
<dbReference type="CDD" id="cd07185">
    <property type="entry name" value="OmpA_C-like"/>
    <property type="match status" value="1"/>
</dbReference>
<dbReference type="Pfam" id="PF00691">
    <property type="entry name" value="OmpA"/>
    <property type="match status" value="1"/>
</dbReference>
<feature type="domain" description="OmpA-like" evidence="8">
    <location>
        <begin position="308"/>
        <end position="423"/>
    </location>
</feature>
<evidence type="ECO:0000259" key="8">
    <source>
        <dbReference type="PROSITE" id="PS51123"/>
    </source>
</evidence>
<dbReference type="PROSITE" id="PS51123">
    <property type="entry name" value="OMPA_2"/>
    <property type="match status" value="1"/>
</dbReference>
<dbReference type="InterPro" id="IPR036737">
    <property type="entry name" value="OmpA-like_sf"/>
</dbReference>
<evidence type="ECO:0000256" key="7">
    <source>
        <dbReference type="SAM" id="SignalP"/>
    </source>
</evidence>
<dbReference type="InterPro" id="IPR050330">
    <property type="entry name" value="Bact_OuterMem_StrucFunc"/>
</dbReference>
<dbReference type="SUPFAM" id="SSF103088">
    <property type="entry name" value="OmpA-like"/>
    <property type="match status" value="1"/>
</dbReference>
<name>A0A3P3WA26_9FLAO</name>
<protein>
    <recommendedName>
        <fullName evidence="8">OmpA-like domain-containing protein</fullName>
    </recommendedName>
</protein>
<feature type="coiled-coil region" evidence="6">
    <location>
        <begin position="224"/>
        <end position="251"/>
    </location>
</feature>
<evidence type="ECO:0000256" key="3">
    <source>
        <dbReference type="ARBA" id="ARBA00023136"/>
    </source>
</evidence>
<evidence type="ECO:0000256" key="2">
    <source>
        <dbReference type="ARBA" id="ARBA00022729"/>
    </source>
</evidence>